<reference evidence="1 2" key="1">
    <citation type="submission" date="2020-07" db="EMBL/GenBank/DDBJ databases">
        <title>Sequencing the genomes of 1000 actinobacteria strains.</title>
        <authorList>
            <person name="Klenk H.-P."/>
        </authorList>
    </citation>
    <scope>NUCLEOTIDE SEQUENCE [LARGE SCALE GENOMIC DNA]</scope>
    <source>
        <strain evidence="1 2">DSM 18248</strain>
    </source>
</reference>
<dbReference type="Proteomes" id="UP000537326">
    <property type="component" value="Unassembled WGS sequence"/>
</dbReference>
<evidence type="ECO:0008006" key="3">
    <source>
        <dbReference type="Google" id="ProtNLM"/>
    </source>
</evidence>
<protein>
    <recommendedName>
        <fullName evidence="3">Peptidase MA superfamily protein</fullName>
    </recommendedName>
</protein>
<gene>
    <name evidence="1" type="ORF">BKA05_002160</name>
</gene>
<dbReference type="EMBL" id="JACBZI010000001">
    <property type="protein sequence ID" value="NYI10645.1"/>
    <property type="molecule type" value="Genomic_DNA"/>
</dbReference>
<comment type="caution">
    <text evidence="1">The sequence shown here is derived from an EMBL/GenBank/DDBJ whole genome shotgun (WGS) entry which is preliminary data.</text>
</comment>
<dbReference type="RefSeq" id="WP_179531453.1">
    <property type="nucleotide sequence ID" value="NZ_BAAAPP010000005.1"/>
</dbReference>
<sequence>MVTGVLAAVLVIGRVVEGPYVAAPPTTSTNAADPAGATRVLEGLEDALADGDAGAAAALAPTGDAASEDLLESLADNARRLRVRDLDLRYVDVVGVPDGSGAWAVRADLSWSWGGVDSGVARSEVEVGLRTVDGTLGTTGFTGGRVPLWLTGPVLVDRGAGTLVVTAGADPAPYSMLARRAVPQAARVLGASTGPLVVEVPADAAGLDALLGVPEGTYRDVAAVTASVDGLLSASSPVHVFVNPAELGRLRRTGAQVVMTHEAVHAVTGAPTSRAPVWLVEGFADYVALRDVDLPLSRTAAQVLALVREDGVPGRLPSESDFDLTAPHLGAAYEAAWLACRALASIVGEEGLVEVYRRTSEGEDVGVALAAADTDLAAVTATWQQQLRRAAR</sequence>
<organism evidence="1 2">
    <name type="scientific">Nocardioides marinus</name>
    <dbReference type="NCBI Taxonomy" id="374514"/>
    <lineage>
        <taxon>Bacteria</taxon>
        <taxon>Bacillati</taxon>
        <taxon>Actinomycetota</taxon>
        <taxon>Actinomycetes</taxon>
        <taxon>Propionibacteriales</taxon>
        <taxon>Nocardioidaceae</taxon>
        <taxon>Nocardioides</taxon>
    </lineage>
</organism>
<evidence type="ECO:0000313" key="1">
    <source>
        <dbReference type="EMBL" id="NYI10645.1"/>
    </source>
</evidence>
<keyword evidence="2" id="KW-1185">Reference proteome</keyword>
<dbReference type="AlphaFoldDB" id="A0A7Z0C2A5"/>
<name>A0A7Z0C2A5_9ACTN</name>
<proteinExistence type="predicted"/>
<accession>A0A7Z0C2A5</accession>
<evidence type="ECO:0000313" key="2">
    <source>
        <dbReference type="Proteomes" id="UP000537326"/>
    </source>
</evidence>